<dbReference type="FunFam" id="2.20.100.10:FF:000005">
    <property type="entry name" value="ADAM metallopeptidase with thrombospondin type 1 motif 9"/>
    <property type="match status" value="1"/>
</dbReference>
<gene>
    <name evidence="7" type="ORF">HAZT_HAZT011200</name>
</gene>
<comment type="caution">
    <text evidence="7">The sequence shown here is derived from an EMBL/GenBank/DDBJ whole genome shotgun (WGS) entry which is preliminary data.</text>
</comment>
<sequence length="195" mass="21929">MGECSRGYFWVVKPWKACQAVCGEKGRQRRRVMCLDARGNRVRAARCSREARPRRKQRCQAPPCGLTSCKEARDILRLNLDGEFALLVGGVNVSIYCFGMNVSEPREYLTLPAGEEGNYAEIYSKRYANLYDFTFAYAVDGRQVAYGEAGDCYSMAQCPQGAFSINLVGTSFKVSDRTTWVGYGNKAAHWINRLD</sequence>
<evidence type="ECO:0000259" key="6">
    <source>
        <dbReference type="PROSITE" id="PS51046"/>
    </source>
</evidence>
<dbReference type="GO" id="GO:0008270">
    <property type="term" value="F:zinc ion binding"/>
    <property type="evidence" value="ECO:0007669"/>
    <property type="project" value="InterPro"/>
</dbReference>
<evidence type="ECO:0000256" key="3">
    <source>
        <dbReference type="ARBA" id="ARBA00022723"/>
    </source>
</evidence>
<accession>A0A6A0GRN5</accession>
<evidence type="ECO:0000256" key="4">
    <source>
        <dbReference type="ARBA" id="ARBA00022729"/>
    </source>
</evidence>
<dbReference type="GO" id="GO:0005576">
    <property type="term" value="C:extracellular region"/>
    <property type="evidence" value="ECO:0007669"/>
    <property type="project" value="UniProtKB-SubCell"/>
</dbReference>
<name>A0A6A0GRN5_HYAAZ</name>
<dbReference type="PROSITE" id="PS51046">
    <property type="entry name" value="GON"/>
    <property type="match status" value="1"/>
</dbReference>
<keyword evidence="3" id="KW-0479">Metal-binding</keyword>
<evidence type="ECO:0000256" key="5">
    <source>
        <dbReference type="ARBA" id="ARBA00022737"/>
    </source>
</evidence>
<evidence type="ECO:0000313" key="7">
    <source>
        <dbReference type="EMBL" id="KAA0185764.1"/>
    </source>
</evidence>
<dbReference type="PROSITE" id="PS50092">
    <property type="entry name" value="TSP1"/>
    <property type="match status" value="1"/>
</dbReference>
<keyword evidence="4" id="KW-0732">Signal</keyword>
<protein>
    <recommendedName>
        <fullName evidence="6">GON domain-containing protein</fullName>
    </recommendedName>
</protein>
<reference evidence="7" key="1">
    <citation type="submission" date="2014-08" db="EMBL/GenBank/DDBJ databases">
        <authorList>
            <person name="Murali S."/>
            <person name="Richards S."/>
            <person name="Bandaranaike D."/>
            <person name="Bellair M."/>
            <person name="Blankenburg K."/>
            <person name="Chao H."/>
            <person name="Dinh H."/>
            <person name="Doddapaneni H."/>
            <person name="Dugan-Rocha S."/>
            <person name="Elkadiri S."/>
            <person name="Gnanaolivu R."/>
            <person name="Hughes D."/>
            <person name="Lee S."/>
            <person name="Li M."/>
            <person name="Ming W."/>
            <person name="Munidasa M."/>
            <person name="Muniz J."/>
            <person name="Nguyen L."/>
            <person name="Osuji N."/>
            <person name="Pu L.-L."/>
            <person name="Puazo M."/>
            <person name="Skinner E."/>
            <person name="Qu C."/>
            <person name="Quiroz J."/>
            <person name="Raj R."/>
            <person name="Weissenberger G."/>
            <person name="Xin Y."/>
            <person name="Zou X."/>
            <person name="Han Y."/>
            <person name="Worley K."/>
            <person name="Muzny D."/>
            <person name="Gibbs R."/>
        </authorList>
    </citation>
    <scope>NUCLEOTIDE SEQUENCE</scope>
    <source>
        <strain evidence="7">HAZT.00-mixed</strain>
        <tissue evidence="7">Whole organism</tissue>
    </source>
</reference>
<comment type="subcellular location">
    <subcellularLocation>
        <location evidence="1">Secreted</location>
    </subcellularLocation>
</comment>
<keyword evidence="5" id="KW-0677">Repeat</keyword>
<dbReference type="SUPFAM" id="SSF82895">
    <property type="entry name" value="TSP-1 type 1 repeat"/>
    <property type="match status" value="1"/>
</dbReference>
<dbReference type="InterPro" id="IPR000884">
    <property type="entry name" value="TSP1_rpt"/>
</dbReference>
<feature type="domain" description="GON" evidence="6">
    <location>
        <begin position="65"/>
        <end position="195"/>
    </location>
</feature>
<evidence type="ECO:0000256" key="2">
    <source>
        <dbReference type="ARBA" id="ARBA00022525"/>
    </source>
</evidence>
<dbReference type="Pfam" id="PF08685">
    <property type="entry name" value="GON"/>
    <property type="match status" value="2"/>
</dbReference>
<dbReference type="Proteomes" id="UP000711488">
    <property type="component" value="Unassembled WGS sequence"/>
</dbReference>
<organism evidence="7">
    <name type="scientific">Hyalella azteca</name>
    <name type="common">Amphipod</name>
    <dbReference type="NCBI Taxonomy" id="294128"/>
    <lineage>
        <taxon>Eukaryota</taxon>
        <taxon>Metazoa</taxon>
        <taxon>Ecdysozoa</taxon>
        <taxon>Arthropoda</taxon>
        <taxon>Crustacea</taxon>
        <taxon>Multicrustacea</taxon>
        <taxon>Malacostraca</taxon>
        <taxon>Eumalacostraca</taxon>
        <taxon>Peracarida</taxon>
        <taxon>Amphipoda</taxon>
        <taxon>Senticaudata</taxon>
        <taxon>Talitrida</taxon>
        <taxon>Talitroidea</taxon>
        <taxon>Hyalellidae</taxon>
        <taxon>Hyalella</taxon>
    </lineage>
</organism>
<dbReference type="EMBL" id="JQDR03016069">
    <property type="protein sequence ID" value="KAA0185764.1"/>
    <property type="molecule type" value="Genomic_DNA"/>
</dbReference>
<evidence type="ECO:0000256" key="1">
    <source>
        <dbReference type="ARBA" id="ARBA00004613"/>
    </source>
</evidence>
<dbReference type="GO" id="GO:0004222">
    <property type="term" value="F:metalloendopeptidase activity"/>
    <property type="evidence" value="ECO:0007669"/>
    <property type="project" value="InterPro"/>
</dbReference>
<dbReference type="InterPro" id="IPR036383">
    <property type="entry name" value="TSP1_rpt_sf"/>
</dbReference>
<keyword evidence="2" id="KW-0964">Secreted</keyword>
<reference evidence="7" key="3">
    <citation type="submission" date="2019-06" db="EMBL/GenBank/DDBJ databases">
        <authorList>
            <person name="Poynton C."/>
            <person name="Hasenbein S."/>
            <person name="Benoit J.B."/>
            <person name="Sepulveda M.S."/>
            <person name="Poelchau M.F."/>
            <person name="Murali S.C."/>
            <person name="Chen S."/>
            <person name="Glastad K.M."/>
            <person name="Werren J.H."/>
            <person name="Vineis J.H."/>
            <person name="Bowen J.L."/>
            <person name="Friedrich M."/>
            <person name="Jones J."/>
            <person name="Robertson H.M."/>
            <person name="Feyereisen R."/>
            <person name="Mechler-Hickson A."/>
            <person name="Mathers N."/>
            <person name="Lee C.E."/>
            <person name="Colbourne J.K."/>
            <person name="Biales A."/>
            <person name="Johnston J.S."/>
            <person name="Wellborn G.A."/>
            <person name="Rosendale A.J."/>
            <person name="Cridge A.G."/>
            <person name="Munoz-Torres M.C."/>
            <person name="Bain P.A."/>
            <person name="Manny A.R."/>
            <person name="Major K.M."/>
            <person name="Lambert F.N."/>
            <person name="Vulpe C.D."/>
            <person name="Tuck P."/>
            <person name="Blalock B.J."/>
            <person name="Lin Y.-Y."/>
            <person name="Smith M.E."/>
            <person name="Ochoa-Acuna H."/>
            <person name="Chen M.-J.M."/>
            <person name="Childers C.P."/>
            <person name="Qu J."/>
            <person name="Dugan S."/>
            <person name="Lee S.L."/>
            <person name="Chao H."/>
            <person name="Dinh H."/>
            <person name="Han Y."/>
            <person name="Doddapaneni H."/>
            <person name="Worley K.C."/>
            <person name="Muzny D.M."/>
            <person name="Gibbs R.A."/>
            <person name="Richards S."/>
        </authorList>
    </citation>
    <scope>NUCLEOTIDE SEQUENCE</scope>
    <source>
        <strain evidence="7">HAZT.00-mixed</strain>
        <tissue evidence="7">Whole organism</tissue>
    </source>
</reference>
<dbReference type="Gene3D" id="2.20.100.10">
    <property type="entry name" value="Thrombospondin type-1 (TSP1) repeat"/>
    <property type="match status" value="1"/>
</dbReference>
<proteinExistence type="predicted"/>
<feature type="non-terminal residue" evidence="7">
    <location>
        <position position="195"/>
    </location>
</feature>
<dbReference type="Pfam" id="PF19030">
    <property type="entry name" value="TSP1_ADAMTS"/>
    <property type="match status" value="1"/>
</dbReference>
<dbReference type="InterPro" id="IPR012314">
    <property type="entry name" value="Pept_M12B_GON-ADAMTSs"/>
</dbReference>
<dbReference type="AlphaFoldDB" id="A0A6A0GRN5"/>
<reference evidence="7" key="2">
    <citation type="journal article" date="2018" name="Environ. Sci. Technol.">
        <title>The Toxicogenome of Hyalella azteca: A Model for Sediment Ecotoxicology and Evolutionary Toxicology.</title>
        <authorList>
            <person name="Poynton H.C."/>
            <person name="Hasenbein S."/>
            <person name="Benoit J.B."/>
            <person name="Sepulveda M.S."/>
            <person name="Poelchau M.F."/>
            <person name="Hughes D.S.T."/>
            <person name="Murali S.C."/>
            <person name="Chen S."/>
            <person name="Glastad K.M."/>
            <person name="Goodisman M.A.D."/>
            <person name="Werren J.H."/>
            <person name="Vineis J.H."/>
            <person name="Bowen J.L."/>
            <person name="Friedrich M."/>
            <person name="Jones J."/>
            <person name="Robertson H.M."/>
            <person name="Feyereisen R."/>
            <person name="Mechler-Hickson A."/>
            <person name="Mathers N."/>
            <person name="Lee C.E."/>
            <person name="Colbourne J.K."/>
            <person name="Biales A."/>
            <person name="Johnston J.S."/>
            <person name="Wellborn G.A."/>
            <person name="Rosendale A.J."/>
            <person name="Cridge A.G."/>
            <person name="Munoz-Torres M.C."/>
            <person name="Bain P.A."/>
            <person name="Manny A.R."/>
            <person name="Major K.M."/>
            <person name="Lambert F.N."/>
            <person name="Vulpe C.D."/>
            <person name="Tuck P."/>
            <person name="Blalock B.J."/>
            <person name="Lin Y.Y."/>
            <person name="Smith M.E."/>
            <person name="Ochoa-Acuna H."/>
            <person name="Chen M.M."/>
            <person name="Childers C.P."/>
            <person name="Qu J."/>
            <person name="Dugan S."/>
            <person name="Lee S.L."/>
            <person name="Chao H."/>
            <person name="Dinh H."/>
            <person name="Han Y."/>
            <person name="Doddapaneni H."/>
            <person name="Worley K.C."/>
            <person name="Muzny D.M."/>
            <person name="Gibbs R.A."/>
            <person name="Richards S."/>
        </authorList>
    </citation>
    <scope>NUCLEOTIDE SEQUENCE</scope>
    <source>
        <strain evidence="7">HAZT.00-mixed</strain>
        <tissue evidence="7">Whole organism</tissue>
    </source>
</reference>